<dbReference type="GO" id="GO:0007165">
    <property type="term" value="P:signal transduction"/>
    <property type="evidence" value="ECO:0007669"/>
    <property type="project" value="TreeGrafter"/>
</dbReference>
<reference evidence="4 5" key="1">
    <citation type="journal article" date="2015" name="Sci. Rep.">
        <title>Genome of the facultative scuticociliatosis pathogen Pseudocohnilembus persalinus provides insight into its virulence through horizontal gene transfer.</title>
        <authorList>
            <person name="Xiong J."/>
            <person name="Wang G."/>
            <person name="Cheng J."/>
            <person name="Tian M."/>
            <person name="Pan X."/>
            <person name="Warren A."/>
            <person name="Jiang C."/>
            <person name="Yuan D."/>
            <person name="Miao W."/>
        </authorList>
    </citation>
    <scope>NUCLEOTIDE SEQUENCE [LARGE SCALE GENOMIC DNA]</scope>
    <source>
        <strain evidence="4">36N120E</strain>
    </source>
</reference>
<feature type="signal peptide" evidence="3">
    <location>
        <begin position="1"/>
        <end position="20"/>
    </location>
</feature>
<dbReference type="PANTHER" id="PTHR23208:SF36">
    <property type="entry name" value="LYSOZYME-RELATED"/>
    <property type="match status" value="1"/>
</dbReference>
<dbReference type="EMBL" id="LDAU01000126">
    <property type="protein sequence ID" value="KRX03759.1"/>
    <property type="molecule type" value="Genomic_DNA"/>
</dbReference>
<accession>A0A0V0QN58</accession>
<name>A0A0V0QN58_PSEPJ</name>
<dbReference type="InterPro" id="IPR017853">
    <property type="entry name" value="GH"/>
</dbReference>
<dbReference type="InParanoid" id="A0A0V0QN58"/>
<evidence type="ECO:0000313" key="5">
    <source>
        <dbReference type="Proteomes" id="UP000054937"/>
    </source>
</evidence>
<dbReference type="GO" id="GO:0003796">
    <property type="term" value="F:lysozyme activity"/>
    <property type="evidence" value="ECO:0007669"/>
    <property type="project" value="InterPro"/>
</dbReference>
<keyword evidence="4" id="KW-0378">Hydrolase</keyword>
<dbReference type="GO" id="GO:0009253">
    <property type="term" value="P:peptidoglycan catabolic process"/>
    <property type="evidence" value="ECO:0007669"/>
    <property type="project" value="InterPro"/>
</dbReference>
<comment type="caution">
    <text evidence="4">The sequence shown here is derived from an EMBL/GenBank/DDBJ whole genome shotgun (WGS) entry which is preliminary data.</text>
</comment>
<dbReference type="InterPro" id="IPR051595">
    <property type="entry name" value="GH25_Enzymes"/>
</dbReference>
<dbReference type="SUPFAM" id="SSF51445">
    <property type="entry name" value="(Trans)glycosidases"/>
    <property type="match status" value="1"/>
</dbReference>
<sequence>MQTIFKIAIFALLCIGTSLAVNGVDVSQGLNKSNCSCLKNNGYQFIIARGYRSYGELDPSAKTTLTDCKAEGLITDSYHFPCLGKVSAASQAKTTYNALHGVVGTFWMDVESNPSSGCGWKDHTTNCNFLKDLVSEYKKLGAKVGIYASSSQWSSIFGSTTACSNFSNLPLWYAHYDGTKSFSDFKSFGGWKKPDIKQYKGSTTVCSVGVDLNWYPNSEQSYVKSFLPINE</sequence>
<dbReference type="Gene3D" id="3.20.20.80">
    <property type="entry name" value="Glycosidases"/>
    <property type="match status" value="1"/>
</dbReference>
<evidence type="ECO:0000256" key="2">
    <source>
        <dbReference type="ARBA" id="ARBA00022729"/>
    </source>
</evidence>
<proteinExistence type="inferred from homology"/>
<dbReference type="AlphaFoldDB" id="A0A0V0QN58"/>
<dbReference type="Proteomes" id="UP000054937">
    <property type="component" value="Unassembled WGS sequence"/>
</dbReference>
<protein>
    <submittedName>
        <fullName evidence="4">Glycoside hydrolase, superfamily</fullName>
    </submittedName>
</protein>
<dbReference type="PROSITE" id="PS51904">
    <property type="entry name" value="GLYCOSYL_HYDROL_F25_2"/>
    <property type="match status" value="1"/>
</dbReference>
<evidence type="ECO:0000256" key="1">
    <source>
        <dbReference type="ARBA" id="ARBA00010646"/>
    </source>
</evidence>
<organism evidence="4 5">
    <name type="scientific">Pseudocohnilembus persalinus</name>
    <name type="common">Ciliate</name>
    <dbReference type="NCBI Taxonomy" id="266149"/>
    <lineage>
        <taxon>Eukaryota</taxon>
        <taxon>Sar</taxon>
        <taxon>Alveolata</taxon>
        <taxon>Ciliophora</taxon>
        <taxon>Intramacronucleata</taxon>
        <taxon>Oligohymenophorea</taxon>
        <taxon>Scuticociliatia</taxon>
        <taxon>Philasterida</taxon>
        <taxon>Pseudocohnilembidae</taxon>
        <taxon>Pseudocohnilembus</taxon>
    </lineage>
</organism>
<dbReference type="PANTHER" id="PTHR23208">
    <property type="entry name" value="LYSOZYME PROTEIN"/>
    <property type="match status" value="1"/>
</dbReference>
<feature type="chain" id="PRO_5006867511" evidence="3">
    <location>
        <begin position="21"/>
        <end position="231"/>
    </location>
</feature>
<dbReference type="InterPro" id="IPR002053">
    <property type="entry name" value="Glyco_hydro_25"/>
</dbReference>
<gene>
    <name evidence="4" type="ORF">PPERSA_04267</name>
</gene>
<comment type="similarity">
    <text evidence="1">Belongs to the glycosyl hydrolase 25 family.</text>
</comment>
<dbReference type="OMA" id="QYAQVET"/>
<dbReference type="Pfam" id="PF01183">
    <property type="entry name" value="Glyco_hydro_25"/>
    <property type="match status" value="1"/>
</dbReference>
<evidence type="ECO:0000313" key="4">
    <source>
        <dbReference type="EMBL" id="KRX03759.1"/>
    </source>
</evidence>
<dbReference type="GO" id="GO:0016998">
    <property type="term" value="P:cell wall macromolecule catabolic process"/>
    <property type="evidence" value="ECO:0007669"/>
    <property type="project" value="InterPro"/>
</dbReference>
<dbReference type="CDD" id="cd06416">
    <property type="entry name" value="GH25_Lys1-like"/>
    <property type="match status" value="1"/>
</dbReference>
<keyword evidence="5" id="KW-1185">Reference proteome</keyword>
<dbReference type="OrthoDB" id="2251794at2759"/>
<keyword evidence="2 3" id="KW-0732">Signal</keyword>
<evidence type="ECO:0000256" key="3">
    <source>
        <dbReference type="SAM" id="SignalP"/>
    </source>
</evidence>